<evidence type="ECO:0000256" key="14">
    <source>
        <dbReference type="ARBA" id="ARBA00048679"/>
    </source>
</evidence>
<dbReference type="InterPro" id="IPR011009">
    <property type="entry name" value="Kinase-like_dom_sf"/>
</dbReference>
<evidence type="ECO:0000259" key="15">
    <source>
        <dbReference type="PROSITE" id="PS50011"/>
    </source>
</evidence>
<dbReference type="GO" id="GO:0050684">
    <property type="term" value="P:regulation of mRNA processing"/>
    <property type="evidence" value="ECO:0007669"/>
    <property type="project" value="TreeGrafter"/>
</dbReference>
<comment type="catalytic activity">
    <reaction evidence="13">
        <text>L-threonyl-[protein] + ATP = O-phospho-L-threonyl-[protein] + ADP + H(+)</text>
        <dbReference type="Rhea" id="RHEA:46608"/>
        <dbReference type="Rhea" id="RHEA-COMP:11060"/>
        <dbReference type="Rhea" id="RHEA-COMP:11605"/>
        <dbReference type="ChEBI" id="CHEBI:15378"/>
        <dbReference type="ChEBI" id="CHEBI:30013"/>
        <dbReference type="ChEBI" id="CHEBI:30616"/>
        <dbReference type="ChEBI" id="CHEBI:61977"/>
        <dbReference type="ChEBI" id="CHEBI:456216"/>
        <dbReference type="EC" id="2.7.11.1"/>
    </reaction>
</comment>
<dbReference type="EMBL" id="JASWJB010000208">
    <property type="protein sequence ID" value="KAK2593507.1"/>
    <property type="molecule type" value="Genomic_DNA"/>
</dbReference>
<dbReference type="SMART" id="SM00220">
    <property type="entry name" value="S_TKc"/>
    <property type="match status" value="1"/>
</dbReference>
<name>A0AAJ0CJ27_9HYPO</name>
<reference evidence="16" key="1">
    <citation type="submission" date="2023-06" db="EMBL/GenBank/DDBJ databases">
        <title>Conoideocrella luteorostrata (Hypocreales: Clavicipitaceae), a potential biocontrol fungus for elongate hemlock scale in United States Christmas tree production areas.</title>
        <authorList>
            <person name="Barrett H."/>
            <person name="Lovett B."/>
            <person name="Macias A.M."/>
            <person name="Stajich J.E."/>
            <person name="Kasson M.T."/>
        </authorList>
    </citation>
    <scope>NUCLEOTIDE SEQUENCE</scope>
    <source>
        <strain evidence="16">ARSEF 14590</strain>
    </source>
</reference>
<sequence length="426" mass="48083">MTTTPSTKENFHCVPDAMPIEEELLPGYRAEDYYPVTIHKTLNSRYRIICKLGHGVGSTVWLAEDVKYDTTDSHEPHFNAHHIFNHFADRVSRTSLYRAVKVCTRATDGAVPAQASQEIAVAEYLKTAPVQEHPGRRGVRTALDSFTLNGPHGTHTCLVYAPQGMTFTELREYLPNNRLAKRMLQTSVQVLLIAMDYLHKNSVVHTDISPNNILVGVTDDTTPFSQLEKDEQARPVARKILPDRTIYMSRPVPRTNGQLMLSDTGSARFGQETFKGDIMPDVYRAPEVILGMEWSSKVDLWSVGVMIWDLLEGKRLFNATKDGVLDDEQHLAEMVSLMGNPPPEFLRRSEICARFFDGAGNWKGSIPIPDQSFEDRITQVQGEDKELLLGFVRSVLCWLPEKRLTAEEMAYDDFLMQAYFAAQSEG</sequence>
<protein>
    <recommendedName>
        <fullName evidence="5">EKC/KEOPS complex subunit BUD32</fullName>
        <ecNumber evidence="3">2.7.11.1</ecNumber>
    </recommendedName>
    <alternativeName>
        <fullName evidence="11 12">Atypical Serine/threonine protein kinase BUD32</fullName>
    </alternativeName>
    <alternativeName>
        <fullName evidence="4">EKC/KEOPS complex subunit bud32</fullName>
    </alternativeName>
</protein>
<keyword evidence="17" id="KW-1185">Reference proteome</keyword>
<dbReference type="GO" id="GO:0000245">
    <property type="term" value="P:spliceosomal complex assembly"/>
    <property type="evidence" value="ECO:0007669"/>
    <property type="project" value="TreeGrafter"/>
</dbReference>
<keyword evidence="6" id="KW-0723">Serine/threonine-protein kinase</keyword>
<evidence type="ECO:0000256" key="1">
    <source>
        <dbReference type="ARBA" id="ARBA00003747"/>
    </source>
</evidence>
<dbReference type="PANTHER" id="PTHR47634:SF9">
    <property type="entry name" value="PROTEIN KINASE DOMAIN-CONTAINING PROTEIN-RELATED"/>
    <property type="match status" value="1"/>
</dbReference>
<keyword evidence="9" id="KW-0418">Kinase</keyword>
<feature type="domain" description="Protein kinase" evidence="15">
    <location>
        <begin position="46"/>
        <end position="415"/>
    </location>
</feature>
<comment type="function">
    <text evidence="1">Component of the EKC/KEOPS complex that is required for the formation of a threonylcarbamoyl group on adenosine at position 37 (t(6)A37) in tRNAs that read codons beginning with adenine. The complex is probably involved in the transfer of the threonylcarbamoyl moiety of threonylcarbamoyl-AMP (TC-AMP) to the N6 group of A37. BUD32 has ATPase activity in the context of the EKC/KEOPS complex and likely plays a supporting role to the catalytic subunit KAE1. The EKC/KEOPS complex also promotes both telomere uncapping and telomere elongation. The complex is required for efficient recruitment of transcriptional coactivators.</text>
</comment>
<dbReference type="InterPro" id="IPR008266">
    <property type="entry name" value="Tyr_kinase_AS"/>
</dbReference>
<dbReference type="InterPro" id="IPR051334">
    <property type="entry name" value="SRPK"/>
</dbReference>
<proteinExistence type="predicted"/>
<dbReference type="Gene3D" id="3.30.200.20">
    <property type="entry name" value="Phosphorylase Kinase, domain 1"/>
    <property type="match status" value="1"/>
</dbReference>
<keyword evidence="8" id="KW-0547">Nucleotide-binding</keyword>
<evidence type="ECO:0000256" key="5">
    <source>
        <dbReference type="ARBA" id="ARBA00019973"/>
    </source>
</evidence>
<dbReference type="GO" id="GO:0005737">
    <property type="term" value="C:cytoplasm"/>
    <property type="evidence" value="ECO:0007669"/>
    <property type="project" value="TreeGrafter"/>
</dbReference>
<evidence type="ECO:0000256" key="8">
    <source>
        <dbReference type="ARBA" id="ARBA00022741"/>
    </source>
</evidence>
<gene>
    <name evidence="16" type="ORF">QQS21_008773</name>
</gene>
<evidence type="ECO:0000256" key="13">
    <source>
        <dbReference type="ARBA" id="ARBA00047899"/>
    </source>
</evidence>
<evidence type="ECO:0000256" key="7">
    <source>
        <dbReference type="ARBA" id="ARBA00022679"/>
    </source>
</evidence>
<keyword evidence="7" id="KW-0808">Transferase</keyword>
<comment type="subunit">
    <text evidence="2">Component of the EKC/KEOPS complex composed of at least BUD32, CGI121, GON7, KAE1 and PCC1; the whole complex dimerizes.</text>
</comment>
<dbReference type="GO" id="GO:0005524">
    <property type="term" value="F:ATP binding"/>
    <property type="evidence" value="ECO:0007669"/>
    <property type="project" value="UniProtKB-KW"/>
</dbReference>
<dbReference type="InterPro" id="IPR000719">
    <property type="entry name" value="Prot_kinase_dom"/>
</dbReference>
<comment type="catalytic activity">
    <reaction evidence="14">
        <text>L-seryl-[protein] + ATP = O-phospho-L-seryl-[protein] + ADP + H(+)</text>
        <dbReference type="Rhea" id="RHEA:17989"/>
        <dbReference type="Rhea" id="RHEA-COMP:9863"/>
        <dbReference type="Rhea" id="RHEA-COMP:11604"/>
        <dbReference type="ChEBI" id="CHEBI:15378"/>
        <dbReference type="ChEBI" id="CHEBI:29999"/>
        <dbReference type="ChEBI" id="CHEBI:30616"/>
        <dbReference type="ChEBI" id="CHEBI:83421"/>
        <dbReference type="ChEBI" id="CHEBI:456216"/>
        <dbReference type="EC" id="2.7.11.1"/>
    </reaction>
</comment>
<evidence type="ECO:0000256" key="12">
    <source>
        <dbReference type="ARBA" id="ARBA00033194"/>
    </source>
</evidence>
<evidence type="ECO:0000256" key="4">
    <source>
        <dbReference type="ARBA" id="ARBA00013948"/>
    </source>
</evidence>
<dbReference type="Gene3D" id="1.10.510.10">
    <property type="entry name" value="Transferase(Phosphotransferase) domain 1"/>
    <property type="match status" value="1"/>
</dbReference>
<dbReference type="AlphaFoldDB" id="A0AAJ0CJ27"/>
<evidence type="ECO:0000256" key="10">
    <source>
        <dbReference type="ARBA" id="ARBA00022840"/>
    </source>
</evidence>
<evidence type="ECO:0000256" key="9">
    <source>
        <dbReference type="ARBA" id="ARBA00022777"/>
    </source>
</evidence>
<dbReference type="PANTHER" id="PTHR47634">
    <property type="entry name" value="PROTEIN KINASE DOMAIN-CONTAINING PROTEIN-RELATED"/>
    <property type="match status" value="1"/>
</dbReference>
<evidence type="ECO:0000256" key="3">
    <source>
        <dbReference type="ARBA" id="ARBA00012513"/>
    </source>
</evidence>
<dbReference type="GO" id="GO:0005634">
    <property type="term" value="C:nucleus"/>
    <property type="evidence" value="ECO:0007669"/>
    <property type="project" value="TreeGrafter"/>
</dbReference>
<keyword evidence="10" id="KW-0067">ATP-binding</keyword>
<dbReference type="GO" id="GO:0004674">
    <property type="term" value="F:protein serine/threonine kinase activity"/>
    <property type="evidence" value="ECO:0007669"/>
    <property type="project" value="UniProtKB-KW"/>
</dbReference>
<evidence type="ECO:0000313" key="16">
    <source>
        <dbReference type="EMBL" id="KAK2593507.1"/>
    </source>
</evidence>
<dbReference type="Proteomes" id="UP001251528">
    <property type="component" value="Unassembled WGS sequence"/>
</dbReference>
<accession>A0AAJ0CJ27</accession>
<evidence type="ECO:0000256" key="11">
    <source>
        <dbReference type="ARBA" id="ARBA00030980"/>
    </source>
</evidence>
<evidence type="ECO:0000256" key="6">
    <source>
        <dbReference type="ARBA" id="ARBA00022527"/>
    </source>
</evidence>
<organism evidence="16 17">
    <name type="scientific">Conoideocrella luteorostrata</name>
    <dbReference type="NCBI Taxonomy" id="1105319"/>
    <lineage>
        <taxon>Eukaryota</taxon>
        <taxon>Fungi</taxon>
        <taxon>Dikarya</taxon>
        <taxon>Ascomycota</taxon>
        <taxon>Pezizomycotina</taxon>
        <taxon>Sordariomycetes</taxon>
        <taxon>Hypocreomycetidae</taxon>
        <taxon>Hypocreales</taxon>
        <taxon>Clavicipitaceae</taxon>
        <taxon>Conoideocrella</taxon>
    </lineage>
</organism>
<dbReference type="PROSITE" id="PS50011">
    <property type="entry name" value="PROTEIN_KINASE_DOM"/>
    <property type="match status" value="1"/>
</dbReference>
<dbReference type="EC" id="2.7.11.1" evidence="3"/>
<dbReference type="PROSITE" id="PS00109">
    <property type="entry name" value="PROTEIN_KINASE_TYR"/>
    <property type="match status" value="1"/>
</dbReference>
<comment type="caution">
    <text evidence="16">The sequence shown here is derived from an EMBL/GenBank/DDBJ whole genome shotgun (WGS) entry which is preliminary data.</text>
</comment>
<dbReference type="SUPFAM" id="SSF56112">
    <property type="entry name" value="Protein kinase-like (PK-like)"/>
    <property type="match status" value="1"/>
</dbReference>
<evidence type="ECO:0000256" key="2">
    <source>
        <dbReference type="ARBA" id="ARBA00011534"/>
    </source>
</evidence>
<evidence type="ECO:0000313" key="17">
    <source>
        <dbReference type="Proteomes" id="UP001251528"/>
    </source>
</evidence>
<dbReference type="Pfam" id="PF00069">
    <property type="entry name" value="Pkinase"/>
    <property type="match status" value="1"/>
</dbReference>